<feature type="region of interest" description="Disordered" evidence="2">
    <location>
        <begin position="244"/>
        <end position="334"/>
    </location>
</feature>
<dbReference type="InterPro" id="IPR056884">
    <property type="entry name" value="NPHP3-like_N"/>
</dbReference>
<evidence type="ECO:0000313" key="5">
    <source>
        <dbReference type="EMBL" id="OJA12703.1"/>
    </source>
</evidence>
<dbReference type="Proteomes" id="UP000183567">
    <property type="component" value="Unassembled WGS sequence"/>
</dbReference>
<organism evidence="5 6">
    <name type="scientific">Rhizopogon vesiculosus</name>
    <dbReference type="NCBI Taxonomy" id="180088"/>
    <lineage>
        <taxon>Eukaryota</taxon>
        <taxon>Fungi</taxon>
        <taxon>Dikarya</taxon>
        <taxon>Basidiomycota</taxon>
        <taxon>Agaricomycotina</taxon>
        <taxon>Agaricomycetes</taxon>
        <taxon>Agaricomycetidae</taxon>
        <taxon>Boletales</taxon>
        <taxon>Suillineae</taxon>
        <taxon>Rhizopogonaceae</taxon>
        <taxon>Rhizopogon</taxon>
    </lineage>
</organism>
<sequence length="2341" mass="260975">MFKTAATRIAHNSTIPALAGNSDLRQFQDLINAEKVVLVSIQRLGVDLTKAAESLRAWGVGEGDDLADILSASTTLLVNFAAALSAYASTHHGIRDTMKSVRTREEALDDLRRRRRRVGTAADSAERKLSKMSPEHKNLTSQSDALNRLREDMRTMDGEIVREEAELGDFKRKCAKSWMQAKFGGLAECCEKGLVVGDIGKAIVAEIPEDVTQPGLPRAYYNSHPHVSALVSDAQRGIAQVSFTTEPSARAGQGENDYASSMQTSSQVQARQSPFSGSPYLPAPQVGSGFNMGGFGDESSSTRTQNQRAASADELGVSTPTSTHTNQFASFPARGSSRGILHDVQTAAPLPLHDTSDSLTNSIADALALRDSNVLDPNPPSVDDPAPKYEPFVPGSGARYAGVGDRRRSKSPSLPPGAAPAAIRAWDGGSRIEVEDQRAMSESNDHAASVVSVGGNEQTMSITGRSDRRTSEESEVGMPYDRDEESEVLTQESETALQRVDRRVEFGAEDDEVEVEASRTLPGRSESQTRIPRVPPPPLDTEAPIPSESARVVSPLSQQPTSPQRSEAKGHAEDEGDEEHARNAAAAREVSRELDALAFSAPAPVTYSTHPTQSRSPPQGSYMSGQVYPPQSDQHPLPAVPQIHAPPQVLNQASRPPSPLAPPHAPFAHRSISPHPHLGVDPGESRPLPNPIGSRKSSPRPTSLRLQPSSLSSVQLPSPSSVQSHTSVPYRPSAEYSRPQPPFSSPLMAKSTSSLSSGGLGVRTISAAAFRRPGRNGSESGPTLSPLGGPADTSPLSLRRPSVSPAPSTSRNAIPSRRLSVINPDPVQPDEEDFDYITAYMGGDEPGGSQARRSAGYGQGRITPFERAWKEYVEQLPPKKKQRRFLMNCARALQDRSDDSPASAINDAISEAEKKHAMQPSRRVIRKYIDPVVNVLSDFDAIICTLVSADPMPTAIIWGALKVIIDGLSRFSGLFETIKNELRSLRDQLEHITDHESLYGRDDKMQNLLCKSYFNIIRFWHRVDKECDNCGFTILKAVAPFSTKKLNSIVADMQHDAQEISKRANMLQAMENREEQGENAIARQEAADDRRKAEEERRAQREFRDERRREAPGERFNNLCSLLSSPDTSEPNFHRREKHLKSCLTGTCEWLLDHPDFVAWLSGTSSSPVLWLHGPPGSGKSTLCSIISRRLDSVAFHFCDFAQQYKPFEILRMLALQLLCKHWTDLHDIPQELCDVAQATPSVLENVQNMIQVLVKNQPKVYFLLDGLDEETTGERWKDTVDVLQFLIKLTKDFPTKVRVWCSSQPRPLIRKELEGYPDLDITAHVKKDIAFFLSKSIPEAEELEPLDQEKFLQDLHQRAECSFLWASLMISELQGSPTSLREMKELIERGLPSTLLEYYSLFFKRFKKSLRPLACKLFALIVFARRPLRLSELQEAIWCLNSKSSGYLNPEDKPFLKQLHEVSQPLIEMTKVTGPQVADGQEEFTCRLFHSTLRDFLVEHPNILSEAGDPLTDLHISSHVAVEACLLYLCQARYAGLLVRREGRWIDATGDSVDNQNFLVYAAKYWDKHLDDAAEQHKKELLGRLETFITSSNFQTCIQVQSLWVELQFCIFRTSNSDERCQSLRRVFPTWFSRETDVGVKLWNDYRCFLHEWKFFLSCGNCYMADPQCGVLPYLGQLDRIWFGALGPSNFLSRLRGHYTSFVFQMQDELKSGGCQCLFDGVGDDGSTIMVLRIQTKPCEGETLQISCETWSLGEQHLPLKEKCQIIQESPELCDWPIYAGNAIHLPSRVGKASIAAFTPDCQTLRIGTRLFAKDATGNFVSLPRLPQFSHQSPTYVEEFCRRGRFVVLASRTKLSARDVTGEVDHSPDNTTMAARRGDSECSSESDEESTGDESTESEIDTESEDDGYESWSDSSTVFSEDYPFDDDMITPWADYFRDEDKDSNTSDSEVDEDVDEDSTESDSSGNEDVPPSAFGFGRKNDEDECDWDQDYSSDEDGYRNFVPGRIGRHRRDTNQAQATITIYDTQASPEAMQLFRLTRPLHSKVYGSPPIIHPTRSLVVWPLGAGDILFVDFMDKSYFVRRLRPSTPHTRHIFMKCQFSACGRFLHIVSLEGQQPTRKKHIVEKHVIHIAVLVSTYRLSRRKTTRSPPTLILRIRVKLGSAESLSVTKLPFTVNWTPKDVYITCSDVVLRVFRIPLFKPEKGTQEADDIVLMPRKPIFLPESAQNRQVYYFPSKNGPDGRGESTAHIIIGSETRKQIEEEQGGERGVEFSAIGCTFVGQQGEFSPPIGCYVNEEVDLGGWGKSYDTTEIPVQLGIGSLDRRLERFNPDNDCDLEPYIH</sequence>
<feature type="region of interest" description="Disordered" evidence="2">
    <location>
        <begin position="376"/>
        <end position="420"/>
    </location>
</feature>
<feature type="compositionally biased region" description="Polar residues" evidence="2">
    <location>
        <begin position="606"/>
        <end position="634"/>
    </location>
</feature>
<feature type="compositionally biased region" description="Basic and acidic residues" evidence="2">
    <location>
        <begin position="1085"/>
        <end position="1110"/>
    </location>
</feature>
<dbReference type="Pfam" id="PF13805">
    <property type="entry name" value="Pil1"/>
    <property type="match status" value="1"/>
</dbReference>
<feature type="region of interest" description="Disordered" evidence="2">
    <location>
        <begin position="449"/>
        <end position="828"/>
    </location>
</feature>
<feature type="domain" description="DUF7708" evidence="3">
    <location>
        <begin position="932"/>
        <end position="1070"/>
    </location>
</feature>
<accession>A0A1J8PW59</accession>
<dbReference type="InterPro" id="IPR028245">
    <property type="entry name" value="PIL1/LSP1"/>
</dbReference>
<feature type="region of interest" description="Disordered" evidence="2">
    <location>
        <begin position="1077"/>
        <end position="1110"/>
    </location>
</feature>
<evidence type="ECO:0000256" key="2">
    <source>
        <dbReference type="SAM" id="MobiDB-lite"/>
    </source>
</evidence>
<protein>
    <submittedName>
        <fullName evidence="5">Uncharacterized protein</fullName>
    </submittedName>
</protein>
<dbReference type="Pfam" id="PF24809">
    <property type="entry name" value="DUF7708"/>
    <property type="match status" value="1"/>
</dbReference>
<evidence type="ECO:0000313" key="6">
    <source>
        <dbReference type="Proteomes" id="UP000183567"/>
    </source>
</evidence>
<dbReference type="Gene3D" id="1.20.1270.60">
    <property type="entry name" value="Arfaptin homology (AH) domain/BAR domain"/>
    <property type="match status" value="1"/>
</dbReference>
<keyword evidence="6" id="KW-1185">Reference proteome</keyword>
<feature type="compositionally biased region" description="Basic and acidic residues" evidence="2">
    <location>
        <begin position="124"/>
        <end position="138"/>
    </location>
</feature>
<dbReference type="Pfam" id="PF24883">
    <property type="entry name" value="NPHP3_N"/>
    <property type="match status" value="1"/>
</dbReference>
<feature type="compositionally biased region" description="Polar residues" evidence="2">
    <location>
        <begin position="455"/>
        <end position="464"/>
    </location>
</feature>
<gene>
    <name evidence="5" type="ORF">AZE42_02875</name>
</gene>
<keyword evidence="1" id="KW-0677">Repeat</keyword>
<dbReference type="EMBL" id="LVVM01004530">
    <property type="protein sequence ID" value="OJA12703.1"/>
    <property type="molecule type" value="Genomic_DNA"/>
</dbReference>
<dbReference type="InterPro" id="IPR056125">
    <property type="entry name" value="DUF7708"/>
</dbReference>
<dbReference type="SUPFAM" id="SSF52540">
    <property type="entry name" value="P-loop containing nucleoside triphosphate hydrolases"/>
    <property type="match status" value="1"/>
</dbReference>
<dbReference type="OrthoDB" id="21416at2759"/>
<dbReference type="STRING" id="180088.A0A1J8PW59"/>
<feature type="compositionally biased region" description="Polar residues" evidence="2">
    <location>
        <begin position="258"/>
        <end position="276"/>
    </location>
</feature>
<feature type="compositionally biased region" description="Low complexity" evidence="2">
    <location>
        <begin position="699"/>
        <end position="724"/>
    </location>
</feature>
<feature type="compositionally biased region" description="Polar residues" evidence="2">
    <location>
        <begin position="555"/>
        <end position="565"/>
    </location>
</feature>
<dbReference type="InterPro" id="IPR027267">
    <property type="entry name" value="AH/BAR_dom_sf"/>
</dbReference>
<dbReference type="PANTHER" id="PTHR10039">
    <property type="entry name" value="AMELOGENIN"/>
    <property type="match status" value="1"/>
</dbReference>
<feature type="compositionally biased region" description="Basic and acidic residues" evidence="2">
    <location>
        <begin position="1860"/>
        <end position="1869"/>
    </location>
</feature>
<feature type="domain" description="Nephrocystin 3-like N-terminal" evidence="4">
    <location>
        <begin position="1146"/>
        <end position="1304"/>
    </location>
</feature>
<proteinExistence type="predicted"/>
<feature type="compositionally biased region" description="Pro residues" evidence="2">
    <location>
        <begin position="656"/>
        <end position="665"/>
    </location>
</feature>
<comment type="caution">
    <text evidence="5">The sequence shown here is derived from an EMBL/GenBank/DDBJ whole genome shotgun (WGS) entry which is preliminary data.</text>
</comment>
<feature type="compositionally biased region" description="Acidic residues" evidence="2">
    <location>
        <begin position="1883"/>
        <end position="1910"/>
    </location>
</feature>
<reference evidence="5 6" key="1">
    <citation type="submission" date="2016-03" db="EMBL/GenBank/DDBJ databases">
        <title>Comparative genomics of the ectomycorrhizal sister species Rhizopogon vinicolor and Rhizopogon vesiculosus (Basidiomycota: Boletales) reveals a divergence of the mating type B locus.</title>
        <authorList>
            <person name="Mujic A.B."/>
            <person name="Kuo A."/>
            <person name="Tritt A."/>
            <person name="Lipzen A."/>
            <person name="Chen C."/>
            <person name="Johnson J."/>
            <person name="Sharma A."/>
            <person name="Barry K."/>
            <person name="Grigoriev I.V."/>
            <person name="Spatafora J.W."/>
        </authorList>
    </citation>
    <scope>NUCLEOTIDE SEQUENCE [LARGE SCALE GENOMIC DNA]</scope>
    <source>
        <strain evidence="5 6">AM-OR11-056</strain>
    </source>
</reference>
<dbReference type="PANTHER" id="PTHR10039:SF14">
    <property type="entry name" value="NACHT DOMAIN-CONTAINING PROTEIN"/>
    <property type="match status" value="1"/>
</dbReference>
<evidence type="ECO:0000259" key="4">
    <source>
        <dbReference type="Pfam" id="PF24883"/>
    </source>
</evidence>
<feature type="compositionally biased region" description="Acidic residues" evidence="2">
    <location>
        <begin position="1950"/>
        <end position="1962"/>
    </location>
</feature>
<feature type="region of interest" description="Disordered" evidence="2">
    <location>
        <begin position="1939"/>
        <end position="2001"/>
    </location>
</feature>
<feature type="region of interest" description="Disordered" evidence="2">
    <location>
        <begin position="118"/>
        <end position="141"/>
    </location>
</feature>
<name>A0A1J8PW59_9AGAM</name>
<feature type="compositionally biased region" description="Low complexity" evidence="2">
    <location>
        <begin position="794"/>
        <end position="808"/>
    </location>
</feature>
<feature type="region of interest" description="Disordered" evidence="2">
    <location>
        <begin position="1860"/>
        <end position="1926"/>
    </location>
</feature>
<feature type="compositionally biased region" description="Polar residues" evidence="2">
    <location>
        <begin position="298"/>
        <end position="309"/>
    </location>
</feature>
<dbReference type="InterPro" id="IPR027417">
    <property type="entry name" value="P-loop_NTPase"/>
</dbReference>
<feature type="compositionally biased region" description="Low complexity" evidence="2">
    <location>
        <begin position="745"/>
        <end position="757"/>
    </location>
</feature>
<evidence type="ECO:0000256" key="1">
    <source>
        <dbReference type="ARBA" id="ARBA00022737"/>
    </source>
</evidence>
<evidence type="ECO:0000259" key="3">
    <source>
        <dbReference type="Pfam" id="PF24809"/>
    </source>
</evidence>
<feature type="compositionally biased region" description="Acidic residues" evidence="2">
    <location>
        <begin position="1984"/>
        <end position="1997"/>
    </location>
</feature>
<feature type="compositionally biased region" description="Polar residues" evidence="2">
    <location>
        <begin position="318"/>
        <end position="329"/>
    </location>
</feature>
<dbReference type="Gene3D" id="3.40.50.300">
    <property type="entry name" value="P-loop containing nucleotide triphosphate hydrolases"/>
    <property type="match status" value="1"/>
</dbReference>